<feature type="transmembrane region" description="Helical" evidence="3">
    <location>
        <begin position="89"/>
        <end position="110"/>
    </location>
</feature>
<dbReference type="EMBL" id="QXFK01000014">
    <property type="protein sequence ID" value="RIV79312.1"/>
    <property type="molecule type" value="Genomic_DNA"/>
</dbReference>
<protein>
    <submittedName>
        <fullName evidence="4">ATPase</fullName>
    </submittedName>
</protein>
<feature type="coiled-coil region" evidence="1">
    <location>
        <begin position="307"/>
        <end position="439"/>
    </location>
</feature>
<comment type="caution">
    <text evidence="4">The sequence shown here is derived from an EMBL/GenBank/DDBJ whole genome shotgun (WGS) entry which is preliminary data.</text>
</comment>
<evidence type="ECO:0000256" key="3">
    <source>
        <dbReference type="SAM" id="Phobius"/>
    </source>
</evidence>
<gene>
    <name evidence="4" type="ORF">D2V04_04755</name>
</gene>
<feature type="transmembrane region" description="Helical" evidence="3">
    <location>
        <begin position="55"/>
        <end position="77"/>
    </location>
</feature>
<keyword evidence="3" id="KW-0472">Membrane</keyword>
<keyword evidence="3" id="KW-0812">Transmembrane</keyword>
<keyword evidence="3" id="KW-1133">Transmembrane helix</keyword>
<keyword evidence="1" id="KW-0175">Coiled coil</keyword>
<dbReference type="OrthoDB" id="9777715at2"/>
<feature type="coiled-coil region" evidence="1">
    <location>
        <begin position="637"/>
        <end position="664"/>
    </location>
</feature>
<evidence type="ECO:0000313" key="4">
    <source>
        <dbReference type="EMBL" id="RIV79312.1"/>
    </source>
</evidence>
<feature type="coiled-coil region" evidence="1">
    <location>
        <begin position="693"/>
        <end position="752"/>
    </location>
</feature>
<proteinExistence type="predicted"/>
<keyword evidence="5" id="KW-1185">Reference proteome</keyword>
<reference evidence="4 5" key="1">
    <citation type="submission" date="2018-08" db="EMBL/GenBank/DDBJ databases">
        <title>Altererythrobacter sp.Ery1 and Ery12, the genome sequencing of novel strains in genus Alterythrobacter.</title>
        <authorList>
            <person name="Cheng H."/>
            <person name="Wu Y.-H."/>
            <person name="Fang C."/>
            <person name="Xu X.-W."/>
        </authorList>
    </citation>
    <scope>NUCLEOTIDE SEQUENCE [LARGE SCALE GENOMIC DNA]</scope>
    <source>
        <strain evidence="4 5">Ery1</strain>
    </source>
</reference>
<evidence type="ECO:0000313" key="5">
    <source>
        <dbReference type="Proteomes" id="UP000285092"/>
    </source>
</evidence>
<feature type="region of interest" description="Disordered" evidence="2">
    <location>
        <begin position="1"/>
        <end position="34"/>
    </location>
</feature>
<dbReference type="Proteomes" id="UP000285092">
    <property type="component" value="Unassembled WGS sequence"/>
</dbReference>
<sequence length="874" mass="95713">MSGGSNIRAIGPDDAGSEQVTNEVETTEIEADVDDHTAFEEEWDEEPEPEAKTRWLAPTLVLGVTVAWTAAFVWIVREPMLAGAPPAQWLAWMGQWAVPVLLVAVLWLIATRNSTHEARRFGEVAHLLSHESRVLETRLATINRELSLAREFLASQSRELDTLGRVATERLSTHADRLQGLVQDNGQQVEVLATVSTTALTNMNKLRDDLPVIANSARDVSNQIGNAGRIAHEHVAELTRGFERLNDFGQASERQVGTLESRIEEALAGFGSQLDQLDQLTAERFEALRTTSETFRAELDGREVETLAALRRRAQSLAEELHATHESLASEEEEALVSLRARLGGLRDEAKIIGNAVREGEEAALGTWAEQIEAMKQRLNEAIEVIKGVDDNALASANQKLAALKAEAEAVDRGIAERDQRLQDRIAERQAALADAEREYTEALTSRLAEIDAAIAERREAHIAQTDELARKGEAVTERLVQLRAEVEAIAHHGGETEQVLAQSLERLEAKLGESRATLHGTDEAVASLTEASVRLLELLQASEQHSREDLPLAIGEAEGRLASVEERAGNLKLVLDEANATSAQLSDYVVGARDTGRETIGDVEVLHERFAQANEAHVAQVGELRAVIASLEEDSTAVAEKARADLRDAIEALETAARSARAAIGESASESIRELAERVGTETSQALDEVMREKAEQSIGQLEKAAAKASDASRQAAIQLRDQLAKVDELAGNLETRVVQARERAEEQVDNDFARRMALITESLNSNAIDIAKALSTEVTDTAWTSYLRGDRGIFTRRAVRLLDRAEARDIAGLYSSEPDFQENVNRYVADFEGMLRTMLSTRDGHALGVTLLSSDMGKLYVALAQAIKRLRE</sequence>
<evidence type="ECO:0000256" key="1">
    <source>
        <dbReference type="SAM" id="Coils"/>
    </source>
</evidence>
<name>A0A418NJH1_9SPHN</name>
<evidence type="ECO:0000256" key="2">
    <source>
        <dbReference type="SAM" id="MobiDB-lite"/>
    </source>
</evidence>
<accession>A0A418NJH1</accession>
<organism evidence="4 5">
    <name type="scientific">Pelagerythrobacter aerophilus</name>
    <dbReference type="NCBI Taxonomy" id="2306995"/>
    <lineage>
        <taxon>Bacteria</taxon>
        <taxon>Pseudomonadati</taxon>
        <taxon>Pseudomonadota</taxon>
        <taxon>Alphaproteobacteria</taxon>
        <taxon>Sphingomonadales</taxon>
        <taxon>Erythrobacteraceae</taxon>
        <taxon>Pelagerythrobacter</taxon>
    </lineage>
</organism>
<dbReference type="RefSeq" id="WP_119512144.1">
    <property type="nucleotide sequence ID" value="NZ_QXFK01000014.1"/>
</dbReference>
<dbReference type="AlphaFoldDB" id="A0A418NJH1"/>